<dbReference type="Gene3D" id="1.20.5.4820">
    <property type="match status" value="1"/>
</dbReference>
<keyword evidence="13" id="KW-1185">Reference proteome</keyword>
<dbReference type="GO" id="GO:0005737">
    <property type="term" value="C:cytoplasm"/>
    <property type="evidence" value="ECO:0007669"/>
    <property type="project" value="TreeGrafter"/>
</dbReference>
<evidence type="ECO:0000256" key="8">
    <source>
        <dbReference type="SAM" id="Coils"/>
    </source>
</evidence>
<evidence type="ECO:0000256" key="2">
    <source>
        <dbReference type="ARBA" id="ARBA00022840"/>
    </source>
</evidence>
<feature type="compositionally biased region" description="Low complexity" evidence="9">
    <location>
        <begin position="43"/>
        <end position="55"/>
    </location>
</feature>
<dbReference type="GO" id="GO:0005516">
    <property type="term" value="F:calmodulin binding"/>
    <property type="evidence" value="ECO:0007669"/>
    <property type="project" value="UniProtKB-KW"/>
</dbReference>
<organism evidence="12 13">
    <name type="scientific">Malus baccata</name>
    <name type="common">Siberian crab apple</name>
    <name type="synonym">Pyrus baccata</name>
    <dbReference type="NCBI Taxonomy" id="106549"/>
    <lineage>
        <taxon>Eukaryota</taxon>
        <taxon>Viridiplantae</taxon>
        <taxon>Streptophyta</taxon>
        <taxon>Embryophyta</taxon>
        <taxon>Tracheophyta</taxon>
        <taxon>Spermatophyta</taxon>
        <taxon>Magnoliopsida</taxon>
        <taxon>eudicotyledons</taxon>
        <taxon>Gunneridae</taxon>
        <taxon>Pentapetalae</taxon>
        <taxon>rosids</taxon>
        <taxon>fabids</taxon>
        <taxon>Rosales</taxon>
        <taxon>Rosaceae</taxon>
        <taxon>Amygdaloideae</taxon>
        <taxon>Maleae</taxon>
        <taxon>Malus</taxon>
    </lineage>
</organism>
<dbReference type="Proteomes" id="UP000315295">
    <property type="component" value="Unassembled WGS sequence"/>
</dbReference>
<keyword evidence="2 7" id="KW-0067">ATP-binding</keyword>
<dbReference type="GO" id="GO:0005524">
    <property type="term" value="F:ATP binding"/>
    <property type="evidence" value="ECO:0007669"/>
    <property type="project" value="UniProtKB-UniRule"/>
</dbReference>
<proteinExistence type="inferred from homology"/>
<dbReference type="SMART" id="SM00242">
    <property type="entry name" value="MYSc"/>
    <property type="match status" value="1"/>
</dbReference>
<keyword evidence="6 7" id="KW-0009">Actin-binding</keyword>
<dbReference type="InterPro" id="IPR004009">
    <property type="entry name" value="SH3_Myosin"/>
</dbReference>
<dbReference type="Gene3D" id="3.40.850.10">
    <property type="entry name" value="Kinesin motor domain"/>
    <property type="match status" value="1"/>
</dbReference>
<accession>A0A540KR44</accession>
<dbReference type="PANTHER" id="PTHR13140">
    <property type="entry name" value="MYOSIN"/>
    <property type="match status" value="1"/>
</dbReference>
<dbReference type="CDD" id="cd01383">
    <property type="entry name" value="MYSc_Myo8"/>
    <property type="match status" value="1"/>
</dbReference>
<dbReference type="PROSITE" id="PS51456">
    <property type="entry name" value="MYOSIN_MOTOR"/>
    <property type="match status" value="1"/>
</dbReference>
<feature type="region of interest" description="Disordered" evidence="9">
    <location>
        <begin position="1"/>
        <end position="55"/>
    </location>
</feature>
<keyword evidence="8" id="KW-0175">Coiled coil</keyword>
<dbReference type="InterPro" id="IPR027417">
    <property type="entry name" value="P-loop_NTPase"/>
</dbReference>
<reference evidence="12 13" key="1">
    <citation type="journal article" date="2019" name="G3 (Bethesda)">
        <title>Sequencing of a Wild Apple (Malus baccata) Genome Unravels the Differences Between Cultivated and Wild Apple Species Regarding Disease Resistance and Cold Tolerance.</title>
        <authorList>
            <person name="Chen X."/>
        </authorList>
    </citation>
    <scope>NUCLEOTIDE SEQUENCE [LARGE SCALE GENOMIC DNA]</scope>
    <source>
        <strain evidence="13">cv. Shandingzi</strain>
        <tissue evidence="12">Leaves</tissue>
    </source>
</reference>
<feature type="region of interest" description="Disordered" evidence="9">
    <location>
        <begin position="919"/>
        <end position="943"/>
    </location>
</feature>
<dbReference type="Gene3D" id="1.20.58.530">
    <property type="match status" value="1"/>
</dbReference>
<gene>
    <name evidence="12" type="ORF">C1H46_037783</name>
</gene>
<dbReference type="FunFam" id="1.10.10.820:FF:000001">
    <property type="entry name" value="Myosin heavy chain"/>
    <property type="match status" value="1"/>
</dbReference>
<dbReference type="PROSITE" id="PS51844">
    <property type="entry name" value="SH3_LIKE"/>
    <property type="match status" value="1"/>
</dbReference>
<sequence length="1155" mass="130190">MMVSASPSMIARSSLEEMLDSLRRRDEGEKPKELPPALPARPPSRARLPSARRSLPNNFRVEGAERSLECLPSMNKRKDGDLGFKTSNFGVKKTENDQNVESPYGRSLKDCRMKPEEKIAKLDCDDNIGYFIKKKLHVWCRLPGGLWELGTIQSTSGDAALVSVSSGNVIKVCRADLLPANPNVLEGVDDLIQLSYLNEPSVLYNLQCRYSQDMIYSKAGPVLIAINPFKDVQIYGEDFVTTYRRKLTDKPHVYAVADAAYDEMMADDVNQSIIISGESGAGKTETAKVAMQYLADLGSGSCGTEHANAILQTNCILEAFGNAKTCRNHNASRFGKLFDIHFSTAGKICGASIQTFFLDKSRVTQLQNGERSYHVFYQLCAGAPSTLKERLNLKRASEYKYLNQSDCLEIDGVDDARKFHMLMEALDVVRVCKEDQEHAFSLLAAVLWLGNISFQSIDNENHVEVLADEAVTIAAMLMGCSSQELILSLSTPEIHGSKDSIVKRLTLRQAIDARDALAKFIYVSLFDWLVEQINKSLAVGKCRTGRSISILDIHGFESFQKNSFEQMCINYANERLQQHFNRHLFKLEQEECELDGVDWTKVDFQDNRECLNLFEKKPFGLLSLLDEELNFPKANDLTLANKFKQHLNANSCFKAEKASSFSICHLAGEVLYDTSGFLEKNRDKLPSIFFQLLSSCSCRLLQLFTSKEFKQFQKPENDSCQMNALDPSKSSAGIEFKGQLFKLMHQLESSKPHFISCIKPNSKQLPGMYEVNLVLQQLRCCGVLEVVRISRSGYPTRMTHQEFAGRYGFLLLEDDLPQDPLSLSIAILKRFSVLPEMYQIGYTKVFLRTGQIASLEDKRKKVLRGIIGVQKYFRGHRARCHFDQLKEGVAKIQSNADGLCENTGRKAGACETVDERQNLKRSHPENGKAKRKAGRKMSEVKDLPSDLAELQRRVLQAEATLVRKEEENAELQEQLQQFETRWSEYESKMKSMQDVWQKQMVSLQTSLAAARKSLGSANTAGQPVTLGSVSSARYDSEEATSMGSQTPGASTPLNGAGREANGSSNAVSNLLKEFEQRRQIFDDDAKALVEVKPGQSAANMNPEEDLRKLKHRFEAWRKEYKARLRETKTKLHKIWHSEEEKRRRKWWGKIGSRAL</sequence>
<protein>
    <recommendedName>
        <fullName evidence="14">Myosin motor domain-containing protein</fullName>
    </recommendedName>
</protein>
<dbReference type="GO" id="GO:0030048">
    <property type="term" value="P:actin filament-based movement"/>
    <property type="evidence" value="ECO:0007669"/>
    <property type="project" value="UniProtKB-ARBA"/>
</dbReference>
<dbReference type="GO" id="GO:0007015">
    <property type="term" value="P:actin filament organization"/>
    <property type="evidence" value="ECO:0007669"/>
    <property type="project" value="TreeGrafter"/>
</dbReference>
<comment type="similarity">
    <text evidence="7">Belongs to the TRAFAC class myosin-kinesin ATPase superfamily. Myosin family.</text>
</comment>
<evidence type="ECO:0000256" key="3">
    <source>
        <dbReference type="ARBA" id="ARBA00022860"/>
    </source>
</evidence>
<dbReference type="Pfam" id="PF00063">
    <property type="entry name" value="Myosin_head"/>
    <property type="match status" value="1"/>
</dbReference>
<evidence type="ECO:0000259" key="10">
    <source>
        <dbReference type="PROSITE" id="PS51456"/>
    </source>
</evidence>
<dbReference type="SUPFAM" id="SSF52540">
    <property type="entry name" value="P-loop containing nucleoside triphosphate hydrolases"/>
    <property type="match status" value="1"/>
</dbReference>
<dbReference type="GO" id="GO:0016459">
    <property type="term" value="C:myosin complex"/>
    <property type="evidence" value="ECO:0007669"/>
    <property type="project" value="UniProtKB-KW"/>
</dbReference>
<dbReference type="InterPro" id="IPR036022">
    <property type="entry name" value="MYSc_Myo8"/>
</dbReference>
<evidence type="ECO:0000256" key="6">
    <source>
        <dbReference type="ARBA" id="ARBA00023203"/>
    </source>
</evidence>
<dbReference type="AlphaFoldDB" id="A0A540KR44"/>
<evidence type="ECO:0000256" key="1">
    <source>
        <dbReference type="ARBA" id="ARBA00022741"/>
    </source>
</evidence>
<keyword evidence="4 7" id="KW-0518">Myosin</keyword>
<evidence type="ECO:0000256" key="4">
    <source>
        <dbReference type="ARBA" id="ARBA00023123"/>
    </source>
</evidence>
<dbReference type="PRINTS" id="PR00193">
    <property type="entry name" value="MYOSINHEAVY"/>
</dbReference>
<evidence type="ECO:0000259" key="11">
    <source>
        <dbReference type="PROSITE" id="PS51844"/>
    </source>
</evidence>
<feature type="compositionally biased region" description="Basic and acidic residues" evidence="9">
    <location>
        <begin position="919"/>
        <end position="928"/>
    </location>
</feature>
<keyword evidence="1 7" id="KW-0547">Nucleotide-binding</keyword>
<dbReference type="EMBL" id="VIEB01001017">
    <property type="protein sequence ID" value="TQD76701.1"/>
    <property type="molecule type" value="Genomic_DNA"/>
</dbReference>
<name>A0A540KR44_MALBA</name>
<evidence type="ECO:0000256" key="5">
    <source>
        <dbReference type="ARBA" id="ARBA00023175"/>
    </source>
</evidence>
<dbReference type="Gene3D" id="1.10.10.820">
    <property type="match status" value="1"/>
</dbReference>
<dbReference type="Gene3D" id="1.20.120.720">
    <property type="entry name" value="Myosin VI head, motor domain, U50 subdomain"/>
    <property type="match status" value="1"/>
</dbReference>
<dbReference type="GO" id="GO:0016020">
    <property type="term" value="C:membrane"/>
    <property type="evidence" value="ECO:0007669"/>
    <property type="project" value="TreeGrafter"/>
</dbReference>
<comment type="caution">
    <text evidence="12">The sequence shown here is derived from an EMBL/GenBank/DDBJ whole genome shotgun (WGS) entry which is preliminary data.</text>
</comment>
<feature type="region of interest" description="Actin-binding" evidence="7">
    <location>
        <begin position="740"/>
        <end position="762"/>
    </location>
</feature>
<evidence type="ECO:0008006" key="14">
    <source>
        <dbReference type="Google" id="ProtNLM"/>
    </source>
</evidence>
<dbReference type="InterPro" id="IPR036961">
    <property type="entry name" value="Kinesin_motor_dom_sf"/>
</dbReference>
<feature type="domain" description="Myosin N-terminal SH3-like" evidence="11">
    <location>
        <begin position="133"/>
        <end position="182"/>
    </location>
</feature>
<dbReference type="Pfam" id="PF25369">
    <property type="entry name" value="SH3_VIII-1_N"/>
    <property type="match status" value="1"/>
</dbReference>
<feature type="compositionally biased region" description="Polar residues" evidence="9">
    <location>
        <begin position="1033"/>
        <end position="1053"/>
    </location>
</feature>
<dbReference type="InterPro" id="IPR057535">
    <property type="entry name" value="MYO1-3_N_SH3"/>
</dbReference>
<feature type="domain" description="Myosin motor" evidence="10">
    <location>
        <begin position="186"/>
        <end position="860"/>
    </location>
</feature>
<dbReference type="GO" id="GO:0051015">
    <property type="term" value="F:actin filament binding"/>
    <property type="evidence" value="ECO:0007669"/>
    <property type="project" value="TreeGrafter"/>
</dbReference>
<dbReference type="STRING" id="106549.A0A540KR44"/>
<feature type="coiled-coil region" evidence="8">
    <location>
        <begin position="947"/>
        <end position="988"/>
    </location>
</feature>
<dbReference type="InterPro" id="IPR001609">
    <property type="entry name" value="Myosin_head_motor_dom-like"/>
</dbReference>
<feature type="region of interest" description="Disordered" evidence="9">
    <location>
        <begin position="1033"/>
        <end position="1064"/>
    </location>
</feature>
<feature type="compositionally biased region" description="Basic and acidic residues" evidence="9">
    <location>
        <begin position="20"/>
        <end position="33"/>
    </location>
</feature>
<keyword evidence="5 7" id="KW-0505">Motor protein</keyword>
<keyword evidence="3" id="KW-0112">Calmodulin-binding</keyword>
<evidence type="ECO:0000313" key="13">
    <source>
        <dbReference type="Proteomes" id="UP000315295"/>
    </source>
</evidence>
<dbReference type="PROSITE" id="PS50096">
    <property type="entry name" value="IQ"/>
    <property type="match status" value="1"/>
</dbReference>
<evidence type="ECO:0000256" key="9">
    <source>
        <dbReference type="SAM" id="MobiDB-lite"/>
    </source>
</evidence>
<evidence type="ECO:0000313" key="12">
    <source>
        <dbReference type="EMBL" id="TQD76701.1"/>
    </source>
</evidence>
<evidence type="ECO:0000256" key="7">
    <source>
        <dbReference type="PROSITE-ProRule" id="PRU00782"/>
    </source>
</evidence>
<dbReference type="GO" id="GO:0000146">
    <property type="term" value="F:microfilament motor activity"/>
    <property type="evidence" value="ECO:0007669"/>
    <property type="project" value="TreeGrafter"/>
</dbReference>
<dbReference type="PANTHER" id="PTHR13140:SF706">
    <property type="entry name" value="DILUTE CLASS UNCONVENTIONAL MYOSIN, ISOFORM C"/>
    <property type="match status" value="1"/>
</dbReference>
<feature type="binding site" evidence="7">
    <location>
        <begin position="277"/>
        <end position="284"/>
    </location>
    <ligand>
        <name>ATP</name>
        <dbReference type="ChEBI" id="CHEBI:30616"/>
    </ligand>
</feature>